<feature type="region of interest" description="Disordered" evidence="1">
    <location>
        <begin position="1"/>
        <end position="33"/>
    </location>
</feature>
<dbReference type="EMBL" id="VSRR010008386">
    <property type="protein sequence ID" value="MPC48633.1"/>
    <property type="molecule type" value="Genomic_DNA"/>
</dbReference>
<dbReference type="AlphaFoldDB" id="A0A5B7FUL3"/>
<keyword evidence="3" id="KW-1185">Reference proteome</keyword>
<protein>
    <submittedName>
        <fullName evidence="2">Uncharacterized protein</fullName>
    </submittedName>
</protein>
<evidence type="ECO:0000313" key="2">
    <source>
        <dbReference type="EMBL" id="MPC48633.1"/>
    </source>
</evidence>
<comment type="caution">
    <text evidence="2">The sequence shown here is derived from an EMBL/GenBank/DDBJ whole genome shotgun (WGS) entry which is preliminary data.</text>
</comment>
<accession>A0A5B7FUL3</accession>
<sequence length="84" mass="9303">MTSAVRREPATDKYLKPSYKPLPPHANKGEATDVSAGIHIKVSVEAKKDCSRQGKHRTNYSLSSKQIAECLDYNEQIVNCLALT</sequence>
<feature type="compositionally biased region" description="Basic and acidic residues" evidence="1">
    <location>
        <begin position="1"/>
        <end position="15"/>
    </location>
</feature>
<reference evidence="2 3" key="1">
    <citation type="submission" date="2019-05" db="EMBL/GenBank/DDBJ databases">
        <title>Another draft genome of Portunus trituberculatus and its Hox gene families provides insights of decapod evolution.</title>
        <authorList>
            <person name="Jeong J.-H."/>
            <person name="Song I."/>
            <person name="Kim S."/>
            <person name="Choi T."/>
            <person name="Kim D."/>
            <person name="Ryu S."/>
            <person name="Kim W."/>
        </authorList>
    </citation>
    <scope>NUCLEOTIDE SEQUENCE [LARGE SCALE GENOMIC DNA]</scope>
    <source>
        <tissue evidence="2">Muscle</tissue>
    </source>
</reference>
<name>A0A5B7FUL3_PORTR</name>
<organism evidence="2 3">
    <name type="scientific">Portunus trituberculatus</name>
    <name type="common">Swimming crab</name>
    <name type="synonym">Neptunus trituberculatus</name>
    <dbReference type="NCBI Taxonomy" id="210409"/>
    <lineage>
        <taxon>Eukaryota</taxon>
        <taxon>Metazoa</taxon>
        <taxon>Ecdysozoa</taxon>
        <taxon>Arthropoda</taxon>
        <taxon>Crustacea</taxon>
        <taxon>Multicrustacea</taxon>
        <taxon>Malacostraca</taxon>
        <taxon>Eumalacostraca</taxon>
        <taxon>Eucarida</taxon>
        <taxon>Decapoda</taxon>
        <taxon>Pleocyemata</taxon>
        <taxon>Brachyura</taxon>
        <taxon>Eubrachyura</taxon>
        <taxon>Portunoidea</taxon>
        <taxon>Portunidae</taxon>
        <taxon>Portuninae</taxon>
        <taxon>Portunus</taxon>
    </lineage>
</organism>
<dbReference type="Proteomes" id="UP000324222">
    <property type="component" value="Unassembled WGS sequence"/>
</dbReference>
<evidence type="ECO:0000256" key="1">
    <source>
        <dbReference type="SAM" id="MobiDB-lite"/>
    </source>
</evidence>
<evidence type="ECO:0000313" key="3">
    <source>
        <dbReference type="Proteomes" id="UP000324222"/>
    </source>
</evidence>
<gene>
    <name evidence="2" type="ORF">E2C01_042413</name>
</gene>
<proteinExistence type="predicted"/>